<keyword evidence="3" id="KW-0804">Transcription</keyword>
<gene>
    <name evidence="5" type="primary">phnF</name>
    <name evidence="5" type="ORF">KGB56_18795</name>
</gene>
<dbReference type="CDD" id="cd07377">
    <property type="entry name" value="WHTH_GntR"/>
    <property type="match status" value="1"/>
</dbReference>
<evidence type="ECO:0000313" key="5">
    <source>
        <dbReference type="EMBL" id="QUS55355.1"/>
    </source>
</evidence>
<dbReference type="SMART" id="SM00866">
    <property type="entry name" value="UTRA"/>
    <property type="match status" value="1"/>
</dbReference>
<accession>A0ABX8AJT9</accession>
<keyword evidence="1" id="KW-0805">Transcription regulation</keyword>
<keyword evidence="2" id="KW-0238">DNA-binding</keyword>
<evidence type="ECO:0000256" key="1">
    <source>
        <dbReference type="ARBA" id="ARBA00023015"/>
    </source>
</evidence>
<dbReference type="Gene3D" id="3.40.1410.10">
    <property type="entry name" value="Chorismate lyase-like"/>
    <property type="match status" value="1"/>
</dbReference>
<dbReference type="InterPro" id="IPR050679">
    <property type="entry name" value="Bact_HTH_transcr_reg"/>
</dbReference>
<feature type="domain" description="HTH gntR-type" evidence="4">
    <location>
        <begin position="25"/>
        <end position="93"/>
    </location>
</feature>
<reference evidence="5 6" key="1">
    <citation type="journal article" date="2021" name="Angew. Chem. Int. Ed. Engl.">
        <title>A novel family of nonribosomal peptides modulate collective behavior in Pseudovibrio bacteria isolated from marine sponges.</title>
        <authorList>
            <person name="Ioca L.P."/>
            <person name="Dai Y."/>
            <person name="Kunakom S."/>
            <person name="Diaz-Espinosa J."/>
            <person name="Krunic A."/>
            <person name="Crnkovic C.M."/>
            <person name="Orjala J."/>
            <person name="Sanchez L.M."/>
            <person name="Ferreira A.G."/>
            <person name="Berlinck R.G.S."/>
            <person name="Eustaquio A.S."/>
        </authorList>
    </citation>
    <scope>NUCLEOTIDE SEQUENCE [LARGE SCALE GENOMIC DNA]</scope>
    <source>
        <strain evidence="5 6">Ab134</strain>
    </source>
</reference>
<dbReference type="PANTHER" id="PTHR44846:SF1">
    <property type="entry name" value="MANNOSYL-D-GLYCERATE TRANSPORT_METABOLISM SYSTEM REPRESSOR MNGR-RELATED"/>
    <property type="match status" value="1"/>
</dbReference>
<dbReference type="Proteomes" id="UP000680706">
    <property type="component" value="Chromosome"/>
</dbReference>
<protein>
    <submittedName>
        <fullName evidence="5">Phosphonate metabolism transcriptional regulator PhnF</fullName>
    </submittedName>
</protein>
<dbReference type="SUPFAM" id="SSF64288">
    <property type="entry name" value="Chorismate lyase-like"/>
    <property type="match status" value="1"/>
</dbReference>
<dbReference type="Gene3D" id="1.10.10.10">
    <property type="entry name" value="Winged helix-like DNA-binding domain superfamily/Winged helix DNA-binding domain"/>
    <property type="match status" value="1"/>
</dbReference>
<evidence type="ECO:0000256" key="3">
    <source>
        <dbReference type="ARBA" id="ARBA00023163"/>
    </source>
</evidence>
<name>A0ABX8AJT9_9HYPH</name>
<dbReference type="Pfam" id="PF00392">
    <property type="entry name" value="GntR"/>
    <property type="match status" value="1"/>
</dbReference>
<dbReference type="InterPro" id="IPR011663">
    <property type="entry name" value="UTRA"/>
</dbReference>
<dbReference type="PROSITE" id="PS50949">
    <property type="entry name" value="HTH_GNTR"/>
    <property type="match status" value="1"/>
</dbReference>
<dbReference type="Pfam" id="PF07702">
    <property type="entry name" value="UTRA"/>
    <property type="match status" value="1"/>
</dbReference>
<dbReference type="InterPro" id="IPR000524">
    <property type="entry name" value="Tscrpt_reg_HTH_GntR"/>
</dbReference>
<dbReference type="NCBIfam" id="TIGR02325">
    <property type="entry name" value="C_P_lyase_phnF"/>
    <property type="match status" value="1"/>
</dbReference>
<dbReference type="SMART" id="SM00345">
    <property type="entry name" value="HTH_GNTR"/>
    <property type="match status" value="1"/>
</dbReference>
<evidence type="ECO:0000259" key="4">
    <source>
        <dbReference type="PROSITE" id="PS50949"/>
    </source>
</evidence>
<sequence>MLFHDEDMTNPMKFDFSPIERRAGVAMWKQIAEVLRTELSRAEVSEGEKIPTEQELAQSFEVNRHTVRRAISTLIEEGFLRSDQGRGTFVARAALVYPIGPRTRFSENLSGQAQEVYGDIFRTTEVGADAYTAELLEVDLGTALFKCESVSYADGTPVIAGTRWFEVSCFPNLPADLRETNSITKIMEKYGFGDYRRKETRITAALCSAHNAELLKISEGSPVLVMESINVNASGAPIQVGRAYVAADRMHLTVRND</sequence>
<dbReference type="EMBL" id="CP074126">
    <property type="protein sequence ID" value="QUS55355.1"/>
    <property type="molecule type" value="Genomic_DNA"/>
</dbReference>
<organism evidence="5 6">
    <name type="scientific">Pseudovibrio brasiliensis</name>
    <dbReference type="NCBI Taxonomy" id="1898042"/>
    <lineage>
        <taxon>Bacteria</taxon>
        <taxon>Pseudomonadati</taxon>
        <taxon>Pseudomonadota</taxon>
        <taxon>Alphaproteobacteria</taxon>
        <taxon>Hyphomicrobiales</taxon>
        <taxon>Stappiaceae</taxon>
        <taxon>Pseudovibrio</taxon>
    </lineage>
</organism>
<dbReference type="PANTHER" id="PTHR44846">
    <property type="entry name" value="MANNOSYL-D-GLYCERATE TRANSPORT/METABOLISM SYSTEM REPRESSOR MNGR-RELATED"/>
    <property type="match status" value="1"/>
</dbReference>
<proteinExistence type="predicted"/>
<evidence type="ECO:0000313" key="6">
    <source>
        <dbReference type="Proteomes" id="UP000680706"/>
    </source>
</evidence>
<keyword evidence="6" id="KW-1185">Reference proteome</keyword>
<dbReference type="InterPro" id="IPR036388">
    <property type="entry name" value="WH-like_DNA-bd_sf"/>
</dbReference>
<dbReference type="InterPro" id="IPR012702">
    <property type="entry name" value="CP_lyase_PhnF"/>
</dbReference>
<dbReference type="SUPFAM" id="SSF46785">
    <property type="entry name" value="Winged helix' DNA-binding domain"/>
    <property type="match status" value="1"/>
</dbReference>
<dbReference type="PRINTS" id="PR00035">
    <property type="entry name" value="HTHGNTR"/>
</dbReference>
<dbReference type="InterPro" id="IPR028978">
    <property type="entry name" value="Chorismate_lyase_/UTRA_dom_sf"/>
</dbReference>
<dbReference type="InterPro" id="IPR036390">
    <property type="entry name" value="WH_DNA-bd_sf"/>
</dbReference>
<evidence type="ECO:0000256" key="2">
    <source>
        <dbReference type="ARBA" id="ARBA00023125"/>
    </source>
</evidence>